<dbReference type="Pfam" id="PF13302">
    <property type="entry name" value="Acetyltransf_3"/>
    <property type="match status" value="1"/>
</dbReference>
<accession>A0A160V9R0</accession>
<evidence type="ECO:0000259" key="1">
    <source>
        <dbReference type="PROSITE" id="PS51186"/>
    </source>
</evidence>
<dbReference type="PANTHER" id="PTHR43415:SF3">
    <property type="entry name" value="GNAT-FAMILY ACETYLTRANSFERASE"/>
    <property type="match status" value="1"/>
</dbReference>
<dbReference type="PROSITE" id="PS51186">
    <property type="entry name" value="GNAT"/>
    <property type="match status" value="1"/>
</dbReference>
<dbReference type="PANTHER" id="PTHR43415">
    <property type="entry name" value="SPERMIDINE N(1)-ACETYLTRANSFERASE"/>
    <property type="match status" value="1"/>
</dbReference>
<dbReference type="Gene3D" id="3.40.630.30">
    <property type="match status" value="1"/>
</dbReference>
<name>A0A160V9R0_9ZZZZ</name>
<reference evidence="2" key="1">
    <citation type="submission" date="2015-10" db="EMBL/GenBank/DDBJ databases">
        <authorList>
            <person name="Gilbert D.G."/>
        </authorList>
    </citation>
    <scope>NUCLEOTIDE SEQUENCE</scope>
</reference>
<gene>
    <name evidence="2" type="ORF">MGWOODY_Clf1174</name>
</gene>
<evidence type="ECO:0000313" key="2">
    <source>
        <dbReference type="EMBL" id="CUV02851.1"/>
    </source>
</evidence>
<feature type="domain" description="N-acetyltransferase" evidence="1">
    <location>
        <begin position="17"/>
        <end position="176"/>
    </location>
</feature>
<proteinExistence type="predicted"/>
<dbReference type="SUPFAM" id="SSF55729">
    <property type="entry name" value="Acyl-CoA N-acyltransferases (Nat)"/>
    <property type="match status" value="1"/>
</dbReference>
<protein>
    <submittedName>
        <fullName evidence="2">Acetyltransferase, GNAT family</fullName>
    </submittedName>
</protein>
<dbReference type="AlphaFoldDB" id="A0A160V9R0"/>
<dbReference type="InterPro" id="IPR000182">
    <property type="entry name" value="GNAT_dom"/>
</dbReference>
<dbReference type="GO" id="GO:0016747">
    <property type="term" value="F:acyltransferase activity, transferring groups other than amino-acyl groups"/>
    <property type="evidence" value="ECO:0007669"/>
    <property type="project" value="InterPro"/>
</dbReference>
<organism evidence="2">
    <name type="scientific">hydrothermal vent metagenome</name>
    <dbReference type="NCBI Taxonomy" id="652676"/>
    <lineage>
        <taxon>unclassified sequences</taxon>
        <taxon>metagenomes</taxon>
        <taxon>ecological metagenomes</taxon>
    </lineage>
</organism>
<dbReference type="EMBL" id="FAXA01000322">
    <property type="protein sequence ID" value="CUV02851.1"/>
    <property type="molecule type" value="Genomic_DNA"/>
</dbReference>
<keyword evidence="2" id="KW-0808">Transferase</keyword>
<sequence length="205" mass="23808">MANHGEDTPGELRGGRIILRDKRPTDAENDYRWRSDPELARLDAAIPLTMSFERYLKLFEDQMKYPTPGSHHYSIETLDGTFIGNCMYYDLDTVNREAELGIVIGDRDYWSDGYGYDAVTTLLHHMFTIRNLKRVYLHTLEWNDRAQKSFSKSGFNAVRPVRRMAHDFILMDVLRDDWFATCEERLAARFKNSSPNSPPCQTTAD</sequence>
<dbReference type="InterPro" id="IPR016181">
    <property type="entry name" value="Acyl_CoA_acyltransferase"/>
</dbReference>